<dbReference type="RefSeq" id="WP_066765091.1">
    <property type="nucleotide sequence ID" value="NZ_BMIO01000014.1"/>
</dbReference>
<name>A0A916YN81_9SPHN</name>
<dbReference type="AlphaFoldDB" id="A0A916YN81"/>
<feature type="coiled-coil region" evidence="2">
    <location>
        <begin position="92"/>
        <end position="129"/>
    </location>
</feature>
<dbReference type="Pfam" id="PF13411">
    <property type="entry name" value="MerR_1"/>
    <property type="match status" value="1"/>
</dbReference>
<sequence>MDDHDPGPTHKGIQELAEMLGVTQRTLRFYEDNGLISPQRVSGTRIYSRRDVGRMQLILRGKRLGFSIREIREFLDLYDSDPTQHGQMDHLLSRVRAKISDLRAQQVALEKTIAELLQIEAEAAEKLAKDEN</sequence>
<evidence type="ECO:0000256" key="1">
    <source>
        <dbReference type="ARBA" id="ARBA00023125"/>
    </source>
</evidence>
<dbReference type="PANTHER" id="PTHR30204">
    <property type="entry name" value="REDOX-CYCLING DRUG-SENSING TRANSCRIPTIONAL ACTIVATOR SOXR"/>
    <property type="match status" value="1"/>
</dbReference>
<gene>
    <name evidence="4" type="ORF">GCM10010989_29460</name>
</gene>
<dbReference type="InterPro" id="IPR000551">
    <property type="entry name" value="MerR-type_HTH_dom"/>
</dbReference>
<dbReference type="Proteomes" id="UP000598997">
    <property type="component" value="Unassembled WGS sequence"/>
</dbReference>
<dbReference type="InterPro" id="IPR009061">
    <property type="entry name" value="DNA-bd_dom_put_sf"/>
</dbReference>
<dbReference type="GO" id="GO:0003700">
    <property type="term" value="F:DNA-binding transcription factor activity"/>
    <property type="evidence" value="ECO:0007669"/>
    <property type="project" value="InterPro"/>
</dbReference>
<dbReference type="GO" id="GO:0003677">
    <property type="term" value="F:DNA binding"/>
    <property type="evidence" value="ECO:0007669"/>
    <property type="project" value="UniProtKB-KW"/>
</dbReference>
<protein>
    <recommendedName>
        <fullName evidence="3">HTH merR-type domain-containing protein</fullName>
    </recommendedName>
</protein>
<comment type="caution">
    <text evidence="4">The sequence shown here is derived from an EMBL/GenBank/DDBJ whole genome shotgun (WGS) entry which is preliminary data.</text>
</comment>
<dbReference type="SMART" id="SM00422">
    <property type="entry name" value="HTH_MERR"/>
    <property type="match status" value="1"/>
</dbReference>
<dbReference type="CDD" id="cd04776">
    <property type="entry name" value="HTH_GnyR"/>
    <property type="match status" value="1"/>
</dbReference>
<keyword evidence="1" id="KW-0238">DNA-binding</keyword>
<keyword evidence="5" id="KW-1185">Reference proteome</keyword>
<keyword evidence="2" id="KW-0175">Coiled coil</keyword>
<feature type="domain" description="HTH merR-type" evidence="3">
    <location>
        <begin position="13"/>
        <end position="77"/>
    </location>
</feature>
<evidence type="ECO:0000313" key="5">
    <source>
        <dbReference type="Proteomes" id="UP000598997"/>
    </source>
</evidence>
<dbReference type="Gene3D" id="1.10.1660.10">
    <property type="match status" value="1"/>
</dbReference>
<organism evidence="4 5">
    <name type="scientific">Croceicoccus pelagius</name>
    <dbReference type="NCBI Taxonomy" id="1703341"/>
    <lineage>
        <taxon>Bacteria</taxon>
        <taxon>Pseudomonadati</taxon>
        <taxon>Pseudomonadota</taxon>
        <taxon>Alphaproteobacteria</taxon>
        <taxon>Sphingomonadales</taxon>
        <taxon>Erythrobacteraceae</taxon>
        <taxon>Croceicoccus</taxon>
    </lineage>
</organism>
<dbReference type="PROSITE" id="PS50937">
    <property type="entry name" value="HTH_MERR_2"/>
    <property type="match status" value="1"/>
</dbReference>
<evidence type="ECO:0000259" key="3">
    <source>
        <dbReference type="PROSITE" id="PS50937"/>
    </source>
</evidence>
<accession>A0A916YN81</accession>
<dbReference type="InterPro" id="IPR047057">
    <property type="entry name" value="MerR_fam"/>
</dbReference>
<dbReference type="SUPFAM" id="SSF46955">
    <property type="entry name" value="Putative DNA-binding domain"/>
    <property type="match status" value="1"/>
</dbReference>
<dbReference type="PANTHER" id="PTHR30204:SF58">
    <property type="entry name" value="HTH-TYPE TRANSCRIPTIONAL REGULATOR YFMP"/>
    <property type="match status" value="1"/>
</dbReference>
<reference evidence="4 5" key="1">
    <citation type="journal article" date="2014" name="Int. J. Syst. Evol. Microbiol.">
        <title>Complete genome sequence of Corynebacterium casei LMG S-19264T (=DSM 44701T), isolated from a smear-ripened cheese.</title>
        <authorList>
            <consortium name="US DOE Joint Genome Institute (JGI-PGF)"/>
            <person name="Walter F."/>
            <person name="Albersmeier A."/>
            <person name="Kalinowski J."/>
            <person name="Ruckert C."/>
        </authorList>
    </citation>
    <scope>NUCLEOTIDE SEQUENCE [LARGE SCALE GENOMIC DNA]</scope>
    <source>
        <strain evidence="4 5">CGMCC 1.15358</strain>
    </source>
</reference>
<proteinExistence type="predicted"/>
<dbReference type="EMBL" id="BMIO01000014">
    <property type="protein sequence ID" value="GGD53392.1"/>
    <property type="molecule type" value="Genomic_DNA"/>
</dbReference>
<evidence type="ECO:0000313" key="4">
    <source>
        <dbReference type="EMBL" id="GGD53392.1"/>
    </source>
</evidence>
<evidence type="ECO:0000256" key="2">
    <source>
        <dbReference type="SAM" id="Coils"/>
    </source>
</evidence>